<gene>
    <name evidence="1" type="ORF">CQ405_02120</name>
</gene>
<keyword evidence="2" id="KW-1185">Reference proteome</keyword>
<organism evidence="1 2">
    <name type="scientific">Campylobacter blaseri</name>
    <dbReference type="NCBI Taxonomy" id="2042961"/>
    <lineage>
        <taxon>Bacteria</taxon>
        <taxon>Pseudomonadati</taxon>
        <taxon>Campylobacterota</taxon>
        <taxon>Epsilonproteobacteria</taxon>
        <taxon>Campylobacterales</taxon>
        <taxon>Campylobacteraceae</taxon>
        <taxon>Campylobacter</taxon>
    </lineage>
</organism>
<accession>A0A2P8R226</accession>
<evidence type="ECO:0008006" key="3">
    <source>
        <dbReference type="Google" id="ProtNLM"/>
    </source>
</evidence>
<name>A0A2P8R226_9BACT</name>
<dbReference type="EMBL" id="PDHH01000002">
    <property type="protein sequence ID" value="PSM52545.1"/>
    <property type="molecule type" value="Genomic_DNA"/>
</dbReference>
<dbReference type="InterPro" id="IPR038381">
    <property type="entry name" value="HobA_sf"/>
</dbReference>
<comment type="caution">
    <text evidence="1">The sequence shown here is derived from an EMBL/GenBank/DDBJ whole genome shotgun (WGS) entry which is preliminary data.</text>
</comment>
<dbReference type="Pfam" id="PF12163">
    <property type="entry name" value="HobA"/>
    <property type="match status" value="1"/>
</dbReference>
<reference evidence="2" key="1">
    <citation type="submission" date="2017-10" db="EMBL/GenBank/DDBJ databases">
        <title>Campylobacter species from seals.</title>
        <authorList>
            <person name="Gilbert M.J."/>
            <person name="Zomer A.L."/>
            <person name="Timmerman A.J."/>
            <person name="Duim B."/>
            <person name="Wagenaar J.A."/>
        </authorList>
    </citation>
    <scope>NUCLEOTIDE SEQUENCE [LARGE SCALE GENOMIC DNA]</scope>
    <source>
        <strain evidence="2">17S00004-5</strain>
    </source>
</reference>
<sequence length="180" mass="21398">MIDLYRWSLEKIRKDPIMSTWMEDRREEWTPLIASRIKLMLEGACFIFFCDNERRWFEEYFLLNINKKNNERPILPFFSLRALYPNISNVSTKESIELLEDMLSLSFSNGYMFFYIGKGNSIFSQIAKNSDNSYMWLIDEHAENSFYLDGADENLDIKLIQLFRLFDSSISAALFDEVIL</sequence>
<dbReference type="RefSeq" id="WP_106870125.1">
    <property type="nucleotide sequence ID" value="NZ_CP053841.1"/>
</dbReference>
<dbReference type="AlphaFoldDB" id="A0A2P8R226"/>
<dbReference type="Gene3D" id="3.40.50.11670">
    <property type="entry name" value="DNA replication regulator HobA"/>
    <property type="match status" value="1"/>
</dbReference>
<evidence type="ECO:0000313" key="1">
    <source>
        <dbReference type="EMBL" id="PSM52545.1"/>
    </source>
</evidence>
<dbReference type="OrthoDB" id="5329076at2"/>
<dbReference type="InterPro" id="IPR021011">
    <property type="entry name" value="HobA"/>
</dbReference>
<proteinExistence type="predicted"/>
<evidence type="ECO:0000313" key="2">
    <source>
        <dbReference type="Proteomes" id="UP000240535"/>
    </source>
</evidence>
<dbReference type="Proteomes" id="UP000240535">
    <property type="component" value="Unassembled WGS sequence"/>
</dbReference>
<protein>
    <recommendedName>
        <fullName evidence="3">DNA replication regulator</fullName>
    </recommendedName>
</protein>